<evidence type="ECO:0000313" key="6">
    <source>
        <dbReference type="Proteomes" id="UP000295087"/>
    </source>
</evidence>
<dbReference type="SUPFAM" id="SSF56349">
    <property type="entry name" value="DNA breaking-rejoining enzymes"/>
    <property type="match status" value="1"/>
</dbReference>
<feature type="compositionally biased region" description="Basic residues" evidence="3">
    <location>
        <begin position="404"/>
        <end position="414"/>
    </location>
</feature>
<dbReference type="Proteomes" id="UP000295087">
    <property type="component" value="Unassembled WGS sequence"/>
</dbReference>
<proteinExistence type="predicted"/>
<evidence type="ECO:0000256" key="2">
    <source>
        <dbReference type="SAM" id="Coils"/>
    </source>
</evidence>
<dbReference type="Gene3D" id="1.10.443.10">
    <property type="entry name" value="Intergrase catalytic core"/>
    <property type="match status" value="1"/>
</dbReference>
<dbReference type="AlphaFoldDB" id="A0A4R6P245"/>
<keyword evidence="2" id="KW-0175">Coiled coil</keyword>
<dbReference type="GO" id="GO:0003677">
    <property type="term" value="F:DNA binding"/>
    <property type="evidence" value="ECO:0007669"/>
    <property type="project" value="InterPro"/>
</dbReference>
<dbReference type="GO" id="GO:0015074">
    <property type="term" value="P:DNA integration"/>
    <property type="evidence" value="ECO:0007669"/>
    <property type="project" value="InterPro"/>
</dbReference>
<evidence type="ECO:0000259" key="4">
    <source>
        <dbReference type="PROSITE" id="PS51898"/>
    </source>
</evidence>
<gene>
    <name evidence="5" type="ORF">DFR75_108166</name>
</gene>
<evidence type="ECO:0000256" key="1">
    <source>
        <dbReference type="ARBA" id="ARBA00023172"/>
    </source>
</evidence>
<feature type="region of interest" description="Disordered" evidence="3">
    <location>
        <begin position="1"/>
        <end position="22"/>
    </location>
</feature>
<feature type="compositionally biased region" description="Polar residues" evidence="3">
    <location>
        <begin position="1"/>
        <end position="19"/>
    </location>
</feature>
<keyword evidence="6" id="KW-1185">Reference proteome</keyword>
<feature type="region of interest" description="Disordered" evidence="3">
    <location>
        <begin position="399"/>
        <end position="418"/>
    </location>
</feature>
<dbReference type="PROSITE" id="PS51898">
    <property type="entry name" value="TYR_RECOMBINASE"/>
    <property type="match status" value="1"/>
</dbReference>
<dbReference type="EMBL" id="SNXK01000008">
    <property type="protein sequence ID" value="TDP31561.1"/>
    <property type="molecule type" value="Genomic_DNA"/>
</dbReference>
<protein>
    <submittedName>
        <fullName evidence="5">Phage integrase family protein</fullName>
    </submittedName>
</protein>
<dbReference type="Pfam" id="PF00589">
    <property type="entry name" value="Phage_integrase"/>
    <property type="match status" value="1"/>
</dbReference>
<dbReference type="GO" id="GO:0006310">
    <property type="term" value="P:DNA recombination"/>
    <property type="evidence" value="ECO:0007669"/>
    <property type="project" value="UniProtKB-KW"/>
</dbReference>
<sequence length="837" mass="94859">MNSSTTTAPSEVGSSSRQQELTREARGVLAETILDQFPARPSLSASRQVLTVEKAIERLEALRPPPVSDDMRFRHRLCVRRLLGWLEIFPGKTWQQRWQASGAEAAEPHWTAAATEWHRAHGRTGDKSQLLAALMLLSIARIICPSPAFLLTINRPGTWTTKLADLRDLSGFGQLDAAMPPEIRSSTHLPVIRWQLCVLLLTKGGGVRDITVGDCVELRKQEIDIGLPGRGRYLFYTLLEAAGFLPQGAPVTLRAIMNYGGRSSVQRLVDRYHVADPEVRNLLVSYLAERQVALDYTALDSLSRVLVMNFWTDLEAHHPGIDSLHLDPEVAQAWKERLRVKIQKKRLPDGTTVEVTVPRVNYLQLLTTVRAFYLDIAQWATEDPARWAHWAVPCPIRASETAHSTRKSKSRRKARMDQRTRERLPLLPVLMRTAERRAEEARIRLDAALNSEPGRPFTVLGETFARVSARRNGNHRLSMVTRVFDSTGRRRDLRAEEHRAFWGWAAVEFLRHTGVRIEEMLETSHHSIIQYRHPEAGQIIPLLHVAPSKTDEERLLVVSPELADVISTIIARVRQKGRAIPLVPFYDLSERCWAAPTSLLFQWKSGSHTRAIAASTIRKCIRDIFESTDIKDADGQPLYFVPHDLRRIFATDAILNGMPPHIAQMLLGHNDISTTMGYKAVYPQEAINGHRAFITRRRGTRPREEYRTPTDTEWEEFLGHFERRKVALGECGRAYGTTCQHEHSCIRCPVLRVDPTQRGRLEKIRDNLTDRITEAEAEGWLGEAEGLRVSLAAANDKLAQLDERARRSATVFINIPTFPEVPPAPSPRHGLVFEIRR</sequence>
<dbReference type="CDD" id="cd00397">
    <property type="entry name" value="DNA_BRE_C"/>
    <property type="match status" value="1"/>
</dbReference>
<keyword evidence="1" id="KW-0233">DNA recombination</keyword>
<evidence type="ECO:0000256" key="3">
    <source>
        <dbReference type="SAM" id="MobiDB-lite"/>
    </source>
</evidence>
<organism evidence="5 6">
    <name type="scientific">Nocardia ignorata</name>
    <dbReference type="NCBI Taxonomy" id="145285"/>
    <lineage>
        <taxon>Bacteria</taxon>
        <taxon>Bacillati</taxon>
        <taxon>Actinomycetota</taxon>
        <taxon>Actinomycetes</taxon>
        <taxon>Mycobacteriales</taxon>
        <taxon>Nocardiaceae</taxon>
        <taxon>Nocardia</taxon>
    </lineage>
</organism>
<accession>A0A4R6P245</accession>
<feature type="coiled-coil region" evidence="2">
    <location>
        <begin position="758"/>
        <end position="804"/>
    </location>
</feature>
<dbReference type="InterPro" id="IPR011010">
    <property type="entry name" value="DNA_brk_join_enz"/>
</dbReference>
<comment type="caution">
    <text evidence="5">The sequence shown here is derived from an EMBL/GenBank/DDBJ whole genome shotgun (WGS) entry which is preliminary data.</text>
</comment>
<evidence type="ECO:0000313" key="5">
    <source>
        <dbReference type="EMBL" id="TDP31561.1"/>
    </source>
</evidence>
<dbReference type="InterPro" id="IPR013762">
    <property type="entry name" value="Integrase-like_cat_sf"/>
</dbReference>
<dbReference type="InterPro" id="IPR002104">
    <property type="entry name" value="Integrase_catalytic"/>
</dbReference>
<dbReference type="RefSeq" id="WP_133734204.1">
    <property type="nucleotide sequence ID" value="NZ_SNXK01000008.1"/>
</dbReference>
<name>A0A4R6P245_NOCIG</name>
<reference evidence="5 6" key="1">
    <citation type="submission" date="2019-03" db="EMBL/GenBank/DDBJ databases">
        <title>Genomic Encyclopedia of Type Strains, Phase IV (KMG-IV): sequencing the most valuable type-strain genomes for metagenomic binning, comparative biology and taxonomic classification.</title>
        <authorList>
            <person name="Goeker M."/>
        </authorList>
    </citation>
    <scope>NUCLEOTIDE SEQUENCE [LARGE SCALE GENOMIC DNA]</scope>
    <source>
        <strain evidence="5 6">DSM 44496</strain>
    </source>
</reference>
<feature type="domain" description="Tyr recombinase" evidence="4">
    <location>
        <begin position="479"/>
        <end position="691"/>
    </location>
</feature>